<gene>
    <name evidence="1" type="ORF">EVAR_20787_1</name>
</gene>
<protein>
    <submittedName>
        <fullName evidence="1">Uncharacterized protein</fullName>
    </submittedName>
</protein>
<evidence type="ECO:0000313" key="2">
    <source>
        <dbReference type="Proteomes" id="UP000299102"/>
    </source>
</evidence>
<reference evidence="1 2" key="1">
    <citation type="journal article" date="2019" name="Commun. Biol.">
        <title>The bagworm genome reveals a unique fibroin gene that provides high tensile strength.</title>
        <authorList>
            <person name="Kono N."/>
            <person name="Nakamura H."/>
            <person name="Ohtoshi R."/>
            <person name="Tomita M."/>
            <person name="Numata K."/>
            <person name="Arakawa K."/>
        </authorList>
    </citation>
    <scope>NUCLEOTIDE SEQUENCE [LARGE SCALE GENOMIC DNA]</scope>
</reference>
<evidence type="ECO:0000313" key="1">
    <source>
        <dbReference type="EMBL" id="GBP24463.1"/>
    </source>
</evidence>
<proteinExistence type="predicted"/>
<organism evidence="1 2">
    <name type="scientific">Eumeta variegata</name>
    <name type="common">Bagworm moth</name>
    <name type="synonym">Eumeta japonica</name>
    <dbReference type="NCBI Taxonomy" id="151549"/>
    <lineage>
        <taxon>Eukaryota</taxon>
        <taxon>Metazoa</taxon>
        <taxon>Ecdysozoa</taxon>
        <taxon>Arthropoda</taxon>
        <taxon>Hexapoda</taxon>
        <taxon>Insecta</taxon>
        <taxon>Pterygota</taxon>
        <taxon>Neoptera</taxon>
        <taxon>Endopterygota</taxon>
        <taxon>Lepidoptera</taxon>
        <taxon>Glossata</taxon>
        <taxon>Ditrysia</taxon>
        <taxon>Tineoidea</taxon>
        <taxon>Psychidae</taxon>
        <taxon>Oiketicinae</taxon>
        <taxon>Eumeta</taxon>
    </lineage>
</organism>
<comment type="caution">
    <text evidence="1">The sequence shown here is derived from an EMBL/GenBank/DDBJ whole genome shotgun (WGS) entry which is preliminary data.</text>
</comment>
<sequence>MIKIKTIPVLGKESDAGLEIGIENKTESELTVKLELKSKTERGSASLTRLSYKKRTLGKYLASCASVPNSLSDNRRRIENLSRPLDGSRHRPNGRVVTSKRVVPRATDGYRTGGQVLLLRSASHPQLRQHVISKALVY</sequence>
<dbReference type="Proteomes" id="UP000299102">
    <property type="component" value="Unassembled WGS sequence"/>
</dbReference>
<accession>A0A4C1UDA7</accession>
<keyword evidence="2" id="KW-1185">Reference proteome</keyword>
<name>A0A4C1UDA7_EUMVA</name>
<dbReference type="AlphaFoldDB" id="A0A4C1UDA7"/>
<dbReference type="EMBL" id="BGZK01000162">
    <property type="protein sequence ID" value="GBP24463.1"/>
    <property type="molecule type" value="Genomic_DNA"/>
</dbReference>